<dbReference type="EC" id="3.4.21.-" evidence="13"/>
<evidence type="ECO:0000256" key="5">
    <source>
        <dbReference type="ARBA" id="ARBA00022729"/>
    </source>
</evidence>
<dbReference type="PROSITE" id="PS00137">
    <property type="entry name" value="SUBTILASE_HIS"/>
    <property type="match status" value="1"/>
</dbReference>
<dbReference type="InterPro" id="IPR003137">
    <property type="entry name" value="PA_domain"/>
</dbReference>
<dbReference type="SUPFAM" id="SSF52025">
    <property type="entry name" value="PA domain"/>
    <property type="match status" value="1"/>
</dbReference>
<evidence type="ECO:0000259" key="11">
    <source>
        <dbReference type="Pfam" id="PF00082"/>
    </source>
</evidence>
<keyword evidence="2" id="KW-0134">Cell wall</keyword>
<evidence type="ECO:0000313" key="14">
    <source>
        <dbReference type="Proteomes" id="UP000266089"/>
    </source>
</evidence>
<evidence type="ECO:0000256" key="7">
    <source>
        <dbReference type="ARBA" id="ARBA00022825"/>
    </source>
</evidence>
<comment type="similarity">
    <text evidence="1 9 10">Belongs to the peptidase S8 family.</text>
</comment>
<evidence type="ECO:0000313" key="13">
    <source>
        <dbReference type="EMBL" id="RIH76939.1"/>
    </source>
</evidence>
<evidence type="ECO:0000259" key="12">
    <source>
        <dbReference type="Pfam" id="PF02225"/>
    </source>
</evidence>
<keyword evidence="3" id="KW-0964">Secreted</keyword>
<dbReference type="EMBL" id="QWKX01000034">
    <property type="protein sequence ID" value="RIH76939.1"/>
    <property type="molecule type" value="Genomic_DNA"/>
</dbReference>
<evidence type="ECO:0000256" key="10">
    <source>
        <dbReference type="RuleBase" id="RU003355"/>
    </source>
</evidence>
<keyword evidence="4 9" id="KW-0645">Protease</keyword>
<evidence type="ECO:0000256" key="8">
    <source>
        <dbReference type="PIRSR" id="PIRSR615500-1"/>
    </source>
</evidence>
<dbReference type="RefSeq" id="WP_027888569.1">
    <property type="nucleotide sequence ID" value="NZ_JBHSXZ010000043.1"/>
</dbReference>
<feature type="domain" description="Peptidase S8/S53" evidence="11">
    <location>
        <begin position="155"/>
        <end position="571"/>
    </location>
</feature>
<keyword evidence="7 9" id="KW-0720">Serine protease</keyword>
<reference evidence="13 14" key="1">
    <citation type="submission" date="2018-08" db="EMBL/GenBank/DDBJ databases">
        <title>Meiothermus cateniformans JCM 15151 genome sequencing project.</title>
        <authorList>
            <person name="Da Costa M.S."/>
            <person name="Albuquerque L."/>
            <person name="Raposo P."/>
            <person name="Froufe H.J.C."/>
            <person name="Barroso C.S."/>
            <person name="Egas C."/>
        </authorList>
    </citation>
    <scope>NUCLEOTIDE SEQUENCE [LARGE SCALE GENOMIC DNA]</scope>
    <source>
        <strain evidence="13 14">JCM 15151</strain>
    </source>
</reference>
<dbReference type="PANTHER" id="PTHR43806:SF66">
    <property type="entry name" value="SERIN ENDOPEPTIDASE"/>
    <property type="match status" value="1"/>
</dbReference>
<evidence type="ECO:0000256" key="2">
    <source>
        <dbReference type="ARBA" id="ARBA00022512"/>
    </source>
</evidence>
<dbReference type="InterPro" id="IPR022398">
    <property type="entry name" value="Peptidase_S8_His-AS"/>
</dbReference>
<dbReference type="InterPro" id="IPR046450">
    <property type="entry name" value="PA_dom_sf"/>
</dbReference>
<evidence type="ECO:0000256" key="4">
    <source>
        <dbReference type="ARBA" id="ARBA00022670"/>
    </source>
</evidence>
<dbReference type="InterPro" id="IPR015500">
    <property type="entry name" value="Peptidase_S8_subtilisin-rel"/>
</dbReference>
<dbReference type="PROSITE" id="PS51257">
    <property type="entry name" value="PROKAR_LIPOPROTEIN"/>
    <property type="match status" value="1"/>
</dbReference>
<dbReference type="Gene3D" id="3.40.50.200">
    <property type="entry name" value="Peptidase S8/S53 domain"/>
    <property type="match status" value="1"/>
</dbReference>
<dbReference type="Gene3D" id="3.50.30.30">
    <property type="match status" value="1"/>
</dbReference>
<comment type="caution">
    <text evidence="13">The sequence shown here is derived from an EMBL/GenBank/DDBJ whole genome shotgun (WGS) entry which is preliminary data.</text>
</comment>
<dbReference type="PROSITE" id="PS51892">
    <property type="entry name" value="SUBTILASE"/>
    <property type="match status" value="1"/>
</dbReference>
<dbReference type="SUPFAM" id="SSF52743">
    <property type="entry name" value="Subtilisin-like"/>
    <property type="match status" value="1"/>
</dbReference>
<dbReference type="InterPro" id="IPR000209">
    <property type="entry name" value="Peptidase_S8/S53_dom"/>
</dbReference>
<dbReference type="GO" id="GO:0005615">
    <property type="term" value="C:extracellular space"/>
    <property type="evidence" value="ECO:0007669"/>
    <property type="project" value="TreeGrafter"/>
</dbReference>
<evidence type="ECO:0000256" key="9">
    <source>
        <dbReference type="PROSITE-ProRule" id="PRU01240"/>
    </source>
</evidence>
<dbReference type="Pfam" id="PF00082">
    <property type="entry name" value="Peptidase_S8"/>
    <property type="match status" value="1"/>
</dbReference>
<accession>A0A399E029</accession>
<dbReference type="PROSITE" id="PS00138">
    <property type="entry name" value="SUBTILASE_SER"/>
    <property type="match status" value="1"/>
</dbReference>
<feature type="active site" description="Charge relay system" evidence="8 9">
    <location>
        <position position="511"/>
    </location>
</feature>
<dbReference type="PRINTS" id="PR00723">
    <property type="entry name" value="SUBTILISIN"/>
</dbReference>
<feature type="active site" description="Charge relay system" evidence="8 9">
    <location>
        <position position="211"/>
    </location>
</feature>
<dbReference type="PROSITE" id="PS00136">
    <property type="entry name" value="SUBTILASE_ASP"/>
    <property type="match status" value="1"/>
</dbReference>
<keyword evidence="5" id="KW-0732">Signal</keyword>
<dbReference type="InterPro" id="IPR036852">
    <property type="entry name" value="Peptidase_S8/S53_dom_sf"/>
</dbReference>
<feature type="domain" description="PA" evidence="12">
    <location>
        <begin position="367"/>
        <end position="441"/>
    </location>
</feature>
<name>A0A399E029_9DEIN</name>
<evidence type="ECO:0000256" key="1">
    <source>
        <dbReference type="ARBA" id="ARBA00011073"/>
    </source>
</evidence>
<keyword evidence="6 9" id="KW-0378">Hydrolase</keyword>
<dbReference type="OrthoDB" id="9798386at2"/>
<protein>
    <submittedName>
        <fullName evidence="13">Minor extracellular protease vpr</fullName>
        <ecNumber evidence="13">3.4.21.-</ecNumber>
    </submittedName>
</protein>
<dbReference type="GO" id="GO:0004252">
    <property type="term" value="F:serine-type endopeptidase activity"/>
    <property type="evidence" value="ECO:0007669"/>
    <property type="project" value="UniProtKB-UniRule"/>
</dbReference>
<dbReference type="Pfam" id="PF02225">
    <property type="entry name" value="PA"/>
    <property type="match status" value="1"/>
</dbReference>
<dbReference type="InterPro" id="IPR023828">
    <property type="entry name" value="Peptidase_S8_Ser-AS"/>
</dbReference>
<dbReference type="PANTHER" id="PTHR43806">
    <property type="entry name" value="PEPTIDASE S8"/>
    <property type="match status" value="1"/>
</dbReference>
<gene>
    <name evidence="13" type="primary">vpr</name>
    <name evidence="13" type="ORF">Mcate_01577</name>
</gene>
<proteinExistence type="inferred from homology"/>
<dbReference type="GO" id="GO:0006508">
    <property type="term" value="P:proteolysis"/>
    <property type="evidence" value="ECO:0007669"/>
    <property type="project" value="UniProtKB-KW"/>
</dbReference>
<dbReference type="InterPro" id="IPR034187">
    <property type="entry name" value="Peptidases_S8_5"/>
</dbReference>
<evidence type="ECO:0000256" key="6">
    <source>
        <dbReference type="ARBA" id="ARBA00022801"/>
    </source>
</evidence>
<feature type="active site" description="Charge relay system" evidence="8 9">
    <location>
        <position position="164"/>
    </location>
</feature>
<organism evidence="13 14">
    <name type="scientific">Meiothermus taiwanensis</name>
    <dbReference type="NCBI Taxonomy" id="172827"/>
    <lineage>
        <taxon>Bacteria</taxon>
        <taxon>Thermotogati</taxon>
        <taxon>Deinococcota</taxon>
        <taxon>Deinococci</taxon>
        <taxon>Thermales</taxon>
        <taxon>Thermaceae</taxon>
        <taxon>Meiothermus</taxon>
    </lineage>
</organism>
<evidence type="ECO:0000256" key="3">
    <source>
        <dbReference type="ARBA" id="ARBA00022525"/>
    </source>
</evidence>
<dbReference type="Proteomes" id="UP000266089">
    <property type="component" value="Unassembled WGS sequence"/>
</dbReference>
<dbReference type="AlphaFoldDB" id="A0A399E029"/>
<dbReference type="CDD" id="cd07489">
    <property type="entry name" value="Peptidases_S8_5"/>
    <property type="match status" value="1"/>
</dbReference>
<sequence>MRKLLLLVGVAALLAACGGPRSSKPSLEVIAALPPAPAGPMVDETPSRWFVELSGGAVSDGISLQSIQAQHAAFRQAAQAAGVKILFAYTQLFNGFAVEVPGKNRKLLYTLPGVEGIYPIGTYKLPPREAANPDLASAITQTGADIAQNDLGLTGRGVKVGIIDSGIDLEHPAFAGRIVDGYDFVGDAYDASDPARSTPVPDPNPDDCDGHGTHVAGIVGGKDSQITGVAPGVQFGAYKVFGCEGSTSDDVILAALERAETAGMDVVNMSLGSPFGWSVLGKAITKMVKRGTVVVASAGNNGNLGLFATGDPAATEGVLSVASFDNIAVNAQKAVVNATGAPLGYLVLGGAEAPPTSGISAEVVWVGRGCNVDALLANPSGKVALMERGACTFNEKYQRAVAAGAVGVIIHNNAPGLFAGGGVVGVAGKFGISISQADGLALRALSTPTTLTWTPDTTLVSNPTGNLISSFSSWGLSQDLKFKPDLGAPGGLIRSAVPLEQGGYAILSGTSMSAPHVAGAVALLLEGNPAFWGPQKPSEVRKYLQNTAMPKLFALAPSSGLPETSYRQGAGMIDIVAAVQNRVTVTPSAISFAEKAGAHTERLVLKNRSNVPLIYKPVHLPGPSAFGSIYSPSFAIAPATVNFSHTQITVPARGEAVLTVTITPPAGLPSKGLFGGYVLLQPVGAGIMMNVPYVGMQGGYQAVQILTPASAGFPLLGRLNAAGTGYDILPSGGTFTLQGNDVPVILAHFEHGAQAYEMVILNAATNTPIHPKFNRADYGEYLPRNSSANGFFAIAWDGTRITKYAREDIYGNKIPVPSEFQAVPNGQYKLQIRVLKPTGRMSNPADWESWTSPVITIARP</sequence>
<dbReference type="InterPro" id="IPR050131">
    <property type="entry name" value="Peptidase_S8_subtilisin-like"/>
</dbReference>
<dbReference type="InterPro" id="IPR023827">
    <property type="entry name" value="Peptidase_S8_Asp-AS"/>
</dbReference>